<dbReference type="SUPFAM" id="SSF51215">
    <property type="entry name" value="Regulatory protein AraC"/>
    <property type="match status" value="1"/>
</dbReference>
<evidence type="ECO:0000256" key="3">
    <source>
        <dbReference type="ARBA" id="ARBA00023163"/>
    </source>
</evidence>
<dbReference type="PANTHER" id="PTHR43280:SF2">
    <property type="entry name" value="HTH-TYPE TRANSCRIPTIONAL REGULATOR EXSA"/>
    <property type="match status" value="1"/>
</dbReference>
<keyword evidence="1" id="KW-0805">Transcription regulation</keyword>
<keyword evidence="2 5" id="KW-0238">DNA-binding</keyword>
<name>A0A7W3IT56_9ACTN</name>
<feature type="domain" description="HTH araC/xylS-type" evidence="4">
    <location>
        <begin position="156"/>
        <end position="254"/>
    </location>
</feature>
<dbReference type="AlphaFoldDB" id="A0A7W3IT56"/>
<keyword evidence="6" id="KW-1185">Reference proteome</keyword>
<evidence type="ECO:0000313" key="5">
    <source>
        <dbReference type="EMBL" id="MBA8794766.1"/>
    </source>
</evidence>
<organism evidence="5 6">
    <name type="scientific">Microlunatus kandeliicorticis</name>
    <dbReference type="NCBI Taxonomy" id="1759536"/>
    <lineage>
        <taxon>Bacteria</taxon>
        <taxon>Bacillati</taxon>
        <taxon>Actinomycetota</taxon>
        <taxon>Actinomycetes</taxon>
        <taxon>Propionibacteriales</taxon>
        <taxon>Propionibacteriaceae</taxon>
        <taxon>Microlunatus</taxon>
    </lineage>
</organism>
<dbReference type="InterPro" id="IPR018060">
    <property type="entry name" value="HTH_AraC"/>
</dbReference>
<dbReference type="InterPro" id="IPR018062">
    <property type="entry name" value="HTH_AraC-typ_CS"/>
</dbReference>
<dbReference type="SMART" id="SM00342">
    <property type="entry name" value="HTH_ARAC"/>
    <property type="match status" value="1"/>
</dbReference>
<dbReference type="PROSITE" id="PS00041">
    <property type="entry name" value="HTH_ARAC_FAMILY_1"/>
    <property type="match status" value="1"/>
</dbReference>
<dbReference type="SUPFAM" id="SSF46689">
    <property type="entry name" value="Homeodomain-like"/>
    <property type="match status" value="1"/>
</dbReference>
<dbReference type="GO" id="GO:0043565">
    <property type="term" value="F:sequence-specific DNA binding"/>
    <property type="evidence" value="ECO:0007669"/>
    <property type="project" value="InterPro"/>
</dbReference>
<comment type="caution">
    <text evidence="5">The sequence shown here is derived from an EMBL/GenBank/DDBJ whole genome shotgun (WGS) entry which is preliminary data.</text>
</comment>
<dbReference type="Pfam" id="PF12833">
    <property type="entry name" value="HTH_18"/>
    <property type="match status" value="1"/>
</dbReference>
<dbReference type="InterPro" id="IPR003313">
    <property type="entry name" value="AraC-bd"/>
</dbReference>
<dbReference type="RefSeq" id="WP_182560307.1">
    <property type="nucleotide sequence ID" value="NZ_JACGWT010000003.1"/>
</dbReference>
<evidence type="ECO:0000259" key="4">
    <source>
        <dbReference type="PROSITE" id="PS01124"/>
    </source>
</evidence>
<proteinExistence type="predicted"/>
<sequence>MSHRHLGLYALGVGWQRGAAVPMRGRVLDSYAAVLITRGRGALDTPRSGPITLESPVLFWLFPGLAHTYAPDSAGWSEQWLLFDGFSARSYEDLGYLRRERPAVTLGAESSQESILTAMIGLATRSGPRTEVEIAALTHQLIVAGGQPDDTGDHADRLVAELRRNACQDVSMATHARRLGVTLPALRTAVRDRTGSSPKEVVLQARVSQAKSLLAQTDMLVSQVAHEVGYDDPAYFSRIFTRMVGTPPASFRHRQRRHAQ</sequence>
<dbReference type="InterPro" id="IPR020449">
    <property type="entry name" value="Tscrpt_reg_AraC-type_HTH"/>
</dbReference>
<gene>
    <name evidence="5" type="ORF">FHX74_002385</name>
</gene>
<dbReference type="InterPro" id="IPR037923">
    <property type="entry name" value="HTH-like"/>
</dbReference>
<dbReference type="Proteomes" id="UP000523079">
    <property type="component" value="Unassembled WGS sequence"/>
</dbReference>
<dbReference type="GO" id="GO:0003700">
    <property type="term" value="F:DNA-binding transcription factor activity"/>
    <property type="evidence" value="ECO:0007669"/>
    <property type="project" value="InterPro"/>
</dbReference>
<dbReference type="Pfam" id="PF02311">
    <property type="entry name" value="AraC_binding"/>
    <property type="match status" value="1"/>
</dbReference>
<evidence type="ECO:0000256" key="1">
    <source>
        <dbReference type="ARBA" id="ARBA00023015"/>
    </source>
</evidence>
<dbReference type="Gene3D" id="1.10.10.60">
    <property type="entry name" value="Homeodomain-like"/>
    <property type="match status" value="1"/>
</dbReference>
<evidence type="ECO:0000256" key="2">
    <source>
        <dbReference type="ARBA" id="ARBA00023125"/>
    </source>
</evidence>
<protein>
    <submittedName>
        <fullName evidence="5">AraC-like DNA-binding protein</fullName>
    </submittedName>
</protein>
<dbReference type="PROSITE" id="PS01124">
    <property type="entry name" value="HTH_ARAC_FAMILY_2"/>
    <property type="match status" value="1"/>
</dbReference>
<dbReference type="PANTHER" id="PTHR43280">
    <property type="entry name" value="ARAC-FAMILY TRANSCRIPTIONAL REGULATOR"/>
    <property type="match status" value="1"/>
</dbReference>
<dbReference type="InterPro" id="IPR009057">
    <property type="entry name" value="Homeodomain-like_sf"/>
</dbReference>
<reference evidence="5 6" key="1">
    <citation type="submission" date="2020-07" db="EMBL/GenBank/DDBJ databases">
        <title>Sequencing the genomes of 1000 actinobacteria strains.</title>
        <authorList>
            <person name="Klenk H.-P."/>
        </authorList>
    </citation>
    <scope>NUCLEOTIDE SEQUENCE [LARGE SCALE GENOMIC DNA]</scope>
    <source>
        <strain evidence="5 6">DSM 100723</strain>
    </source>
</reference>
<dbReference type="EMBL" id="JACGWT010000003">
    <property type="protein sequence ID" value="MBA8794766.1"/>
    <property type="molecule type" value="Genomic_DNA"/>
</dbReference>
<dbReference type="PRINTS" id="PR00032">
    <property type="entry name" value="HTHARAC"/>
</dbReference>
<evidence type="ECO:0000313" key="6">
    <source>
        <dbReference type="Proteomes" id="UP000523079"/>
    </source>
</evidence>
<accession>A0A7W3IT56</accession>
<keyword evidence="3" id="KW-0804">Transcription</keyword>